<accession>A0ABU3S5E0</accession>
<gene>
    <name evidence="1" type="ORF">RKE40_08900</name>
</gene>
<organism evidence="1 2">
    <name type="scientific">Bosea rubneri</name>
    <dbReference type="NCBI Taxonomy" id="3075434"/>
    <lineage>
        <taxon>Bacteria</taxon>
        <taxon>Pseudomonadati</taxon>
        <taxon>Pseudomonadota</taxon>
        <taxon>Alphaproteobacteria</taxon>
        <taxon>Hyphomicrobiales</taxon>
        <taxon>Boseaceae</taxon>
        <taxon>Bosea</taxon>
    </lineage>
</organism>
<evidence type="ECO:0000313" key="2">
    <source>
        <dbReference type="Proteomes" id="UP001254257"/>
    </source>
</evidence>
<protein>
    <recommendedName>
        <fullName evidence="3">DUF982 domain-containing protein</fullName>
    </recommendedName>
</protein>
<reference evidence="1 2" key="1">
    <citation type="submission" date="2023-09" db="EMBL/GenBank/DDBJ databases">
        <title>Whole genome shotgun sequencing (WGS) of Bosea sp. ZW T0_25, isolated from stored onions (Allium cepa).</title>
        <authorList>
            <person name="Stoll D.A."/>
            <person name="Huch M."/>
        </authorList>
    </citation>
    <scope>NUCLEOTIDE SEQUENCE [LARGE SCALE GENOMIC DNA]</scope>
    <source>
        <strain evidence="1 2">ZW T0_25</strain>
    </source>
</reference>
<dbReference type="EMBL" id="JAWDID010000010">
    <property type="protein sequence ID" value="MDU0339998.1"/>
    <property type="molecule type" value="Genomic_DNA"/>
</dbReference>
<dbReference type="Proteomes" id="UP001254257">
    <property type="component" value="Unassembled WGS sequence"/>
</dbReference>
<keyword evidence="2" id="KW-1185">Reference proteome</keyword>
<name>A0ABU3S5E0_9HYPH</name>
<evidence type="ECO:0008006" key="3">
    <source>
        <dbReference type="Google" id="ProtNLM"/>
    </source>
</evidence>
<dbReference type="RefSeq" id="WP_316017877.1">
    <property type="nucleotide sequence ID" value="NZ_JAWDID010000010.1"/>
</dbReference>
<proteinExistence type="predicted"/>
<comment type="caution">
    <text evidence="1">The sequence shown here is derived from an EMBL/GenBank/DDBJ whole genome shotgun (WGS) entry which is preliminary data.</text>
</comment>
<sequence length="95" mass="10889">MLPLYASRNGERVAMEQAQRRGLARLMLRWPNRRTELREKFARDQRLVELCEAYEAACEAAAYWAKSAAAVGKQRAEEYNALASATEQDILERIS</sequence>
<evidence type="ECO:0000313" key="1">
    <source>
        <dbReference type="EMBL" id="MDU0339998.1"/>
    </source>
</evidence>